<name>L1M9P2_9CORY</name>
<dbReference type="PATRIC" id="fig|1035195.3.peg.2270"/>
<organism evidence="1 2">
    <name type="scientific">Corynebacterium durum F0235</name>
    <dbReference type="NCBI Taxonomy" id="1035195"/>
    <lineage>
        <taxon>Bacteria</taxon>
        <taxon>Bacillati</taxon>
        <taxon>Actinomycetota</taxon>
        <taxon>Actinomycetes</taxon>
        <taxon>Mycobacteriales</taxon>
        <taxon>Corynebacteriaceae</taxon>
        <taxon>Corynebacterium</taxon>
    </lineage>
</organism>
<dbReference type="HOGENOM" id="CLU_076300_1_0_11"/>
<dbReference type="STRING" id="1035195.HMPREF9997_02542"/>
<gene>
    <name evidence="1" type="ORF">HMPREF9997_02542</name>
</gene>
<dbReference type="NCBIfam" id="NF033831">
    <property type="entry name" value="sce7725_fam"/>
    <property type="match status" value="1"/>
</dbReference>
<dbReference type="AlphaFoldDB" id="L1M9P2"/>
<evidence type="ECO:0000313" key="1">
    <source>
        <dbReference type="EMBL" id="EKX87765.1"/>
    </source>
</evidence>
<dbReference type="eggNOG" id="ENOG502ZAXQ">
    <property type="taxonomic scope" value="Bacteria"/>
</dbReference>
<evidence type="ECO:0000313" key="2">
    <source>
        <dbReference type="Proteomes" id="UP000010445"/>
    </source>
</evidence>
<sequence>MPFLEGEVFKMYYPYFRGKQFELQAIKESAKTLALANFTPVIEPVRNTTTGLNALKKSLEEIINNNGTAFIVINPKYGDLRHKTDTIVKLLEKEISEPSKILPAILLHRDLGADELQYLLTKMSNKLTLIHDGYPQAKDALKDNEDRFDEMLHIFVGDPAKEMLYRKHFHGRKVLIYDGFNRTKNADYPEMENFSELHVTYQDLGVDGYGDFLIVGDQYSKTGGPAYAVAIHLTFIDKDQDSIMAIRHFISDDNNSPADPAKKFREALDKLVRAVEDPNSPYIKTSAIEEYIQLHKKGHFPGLGYVKKLSMIHHIETLANFEENKGSHN</sequence>
<dbReference type="EMBL" id="AMEM01000041">
    <property type="protein sequence ID" value="EKX87765.1"/>
    <property type="molecule type" value="Genomic_DNA"/>
</dbReference>
<keyword evidence="2" id="KW-1185">Reference proteome</keyword>
<proteinExistence type="predicted"/>
<dbReference type="Proteomes" id="UP000010445">
    <property type="component" value="Unassembled WGS sequence"/>
</dbReference>
<protein>
    <submittedName>
        <fullName evidence="1">Uncharacterized protein</fullName>
    </submittedName>
</protein>
<comment type="caution">
    <text evidence="1">The sequence shown here is derived from an EMBL/GenBank/DDBJ whole genome shotgun (WGS) entry which is preliminary data.</text>
</comment>
<dbReference type="InterPro" id="IPR047727">
    <property type="entry name" value="Sce7725-like"/>
</dbReference>
<accession>L1M9P2</accession>
<reference evidence="1 2" key="1">
    <citation type="submission" date="2012-05" db="EMBL/GenBank/DDBJ databases">
        <authorList>
            <person name="Weinstock G."/>
            <person name="Sodergren E."/>
            <person name="Lobos E.A."/>
            <person name="Fulton L."/>
            <person name="Fulton R."/>
            <person name="Courtney L."/>
            <person name="Fronick C."/>
            <person name="O'Laughlin M."/>
            <person name="Godfrey J."/>
            <person name="Wilson R.M."/>
            <person name="Miner T."/>
            <person name="Farmer C."/>
            <person name="Delehaunty K."/>
            <person name="Cordes M."/>
            <person name="Minx P."/>
            <person name="Tomlinson C."/>
            <person name="Chen J."/>
            <person name="Wollam A."/>
            <person name="Pepin K.H."/>
            <person name="Bhonagiri V."/>
            <person name="Zhang X."/>
            <person name="Suruliraj S."/>
            <person name="Warren W."/>
            <person name="Mitreva M."/>
            <person name="Mardis E.R."/>
            <person name="Wilson R.K."/>
        </authorList>
    </citation>
    <scope>NUCLEOTIDE SEQUENCE [LARGE SCALE GENOMIC DNA]</scope>
    <source>
        <strain evidence="1 2">F0235</strain>
    </source>
</reference>